<dbReference type="InterPro" id="IPR000008">
    <property type="entry name" value="C2_dom"/>
</dbReference>
<feature type="domain" description="C2" evidence="3">
    <location>
        <begin position="251"/>
        <end position="368"/>
    </location>
</feature>
<dbReference type="SUPFAM" id="SSF57903">
    <property type="entry name" value="FYVE/PHD zinc finger"/>
    <property type="match status" value="1"/>
</dbReference>
<keyword evidence="5" id="KW-1185">Reference proteome</keyword>
<feature type="region of interest" description="Disordered" evidence="2">
    <location>
        <begin position="182"/>
        <end position="245"/>
    </location>
</feature>
<comment type="caution">
    <text evidence="4">The sequence shown here is derived from an EMBL/GenBank/DDBJ whole genome shotgun (WGS) entry which is preliminary data.</text>
</comment>
<proteinExistence type="predicted"/>
<dbReference type="PANTHER" id="PTHR45729">
    <property type="entry name" value="RABPHILIN, ISOFORM A"/>
    <property type="match status" value="1"/>
</dbReference>
<dbReference type="Pfam" id="PF00168">
    <property type="entry name" value="C2"/>
    <property type="match status" value="3"/>
</dbReference>
<dbReference type="SMART" id="SM00239">
    <property type="entry name" value="C2"/>
    <property type="match status" value="1"/>
</dbReference>
<gene>
    <name evidence="4" type="ORF">Ciccas_002725</name>
</gene>
<dbReference type="Proteomes" id="UP001626550">
    <property type="component" value="Unassembled WGS sequence"/>
</dbReference>
<reference evidence="4 5" key="1">
    <citation type="submission" date="2024-11" db="EMBL/GenBank/DDBJ databases">
        <title>Adaptive evolution of stress response genes in parasites aligns with host niche diversity.</title>
        <authorList>
            <person name="Hahn C."/>
            <person name="Resl P."/>
        </authorList>
    </citation>
    <scope>NUCLEOTIDE SEQUENCE [LARGE SCALE GENOMIC DNA]</scope>
    <source>
        <strain evidence="4">EGGRZ-B1_66</strain>
        <tissue evidence="4">Body</tissue>
    </source>
</reference>
<dbReference type="InterPro" id="IPR043566">
    <property type="entry name" value="Rabphilin/DOC2/Noc2"/>
</dbReference>
<dbReference type="EMBL" id="JBJKFK010000224">
    <property type="protein sequence ID" value="KAL3318602.1"/>
    <property type="molecule type" value="Genomic_DNA"/>
</dbReference>
<dbReference type="InterPro" id="IPR013083">
    <property type="entry name" value="Znf_RING/FYVE/PHD"/>
</dbReference>
<dbReference type="Gene3D" id="2.60.40.150">
    <property type="entry name" value="C2 domain"/>
    <property type="match status" value="3"/>
</dbReference>
<accession>A0ABD2QGE2</accession>
<dbReference type="PROSITE" id="PS50004">
    <property type="entry name" value="C2"/>
    <property type="match status" value="1"/>
</dbReference>
<evidence type="ECO:0000313" key="4">
    <source>
        <dbReference type="EMBL" id="KAL3318602.1"/>
    </source>
</evidence>
<feature type="compositionally biased region" description="Polar residues" evidence="2">
    <location>
        <begin position="182"/>
        <end position="200"/>
    </location>
</feature>
<dbReference type="SUPFAM" id="SSF49562">
    <property type="entry name" value="C2 domain (Calcium/lipid-binding domain, CaLB)"/>
    <property type="match status" value="2"/>
</dbReference>
<keyword evidence="1" id="KW-0479">Metal-binding</keyword>
<protein>
    <recommendedName>
        <fullName evidence="3">C2 domain-containing protein</fullName>
    </recommendedName>
</protein>
<evidence type="ECO:0000256" key="2">
    <source>
        <dbReference type="SAM" id="MobiDB-lite"/>
    </source>
</evidence>
<name>A0ABD2QGE2_9PLAT</name>
<organism evidence="4 5">
    <name type="scientific">Cichlidogyrus casuarinus</name>
    <dbReference type="NCBI Taxonomy" id="1844966"/>
    <lineage>
        <taxon>Eukaryota</taxon>
        <taxon>Metazoa</taxon>
        <taxon>Spiralia</taxon>
        <taxon>Lophotrochozoa</taxon>
        <taxon>Platyhelminthes</taxon>
        <taxon>Monogenea</taxon>
        <taxon>Monopisthocotylea</taxon>
        <taxon>Dactylogyridea</taxon>
        <taxon>Ancyrocephalidae</taxon>
        <taxon>Cichlidogyrus</taxon>
    </lineage>
</organism>
<dbReference type="GO" id="GO:0046872">
    <property type="term" value="F:metal ion binding"/>
    <property type="evidence" value="ECO:0007669"/>
    <property type="project" value="UniProtKB-KW"/>
</dbReference>
<evidence type="ECO:0000259" key="3">
    <source>
        <dbReference type="PROSITE" id="PS50004"/>
    </source>
</evidence>
<dbReference type="InterPro" id="IPR011011">
    <property type="entry name" value="Znf_FYVE_PHD"/>
</dbReference>
<evidence type="ECO:0000256" key="1">
    <source>
        <dbReference type="ARBA" id="ARBA00022723"/>
    </source>
</evidence>
<sequence>MMLRLQKMQSPGSARRSDTSICYVCNAPLSGHLRVRCCQCRNYACNNCVFYEDGKKLGIDSHNIATASESASSGWSFWRPRSSDTDSGFLSLGWSHFRRSSSLAPQRDSEHNDVRGSVSSLATNFGSSNSVPLCKVCNEAKELWKRSGAWFYKSLPKVDSFDATISTNDDGWTRVQPTTAARLISNENENTSELVPTRKTSLSKPIPLPPSSLGGNGIRKSSHPAGVPLKEEDTNKNSQPRTDPMDLEHAPFGVIYFTLYLDTIRRQMHITLHKARNLVAMDSNGLSDPYVVITIAPDHKERTKTIPQTLNPIWNETFMLDLCEMMQFTDRTLRLAVMDEDMFGSDWLGEYHIPMVEISANRMSDYIVPLAPRKFSITPEDAHLETSHRGKIHLGLQYMEECKQLRVDVIKCAELAAMDPNGSSDPFVKFIYDAHLRTLEVTVWDFDRGPVNDFIGGLTLGSGAKAERREVWMAVFRPPYRRIEAWFQLSSRTDSSSVVPRRPSNYDEIMTAEDCLMAHQTSATPGIRD</sequence>
<dbReference type="PRINTS" id="PR00360">
    <property type="entry name" value="C2DOMAIN"/>
</dbReference>
<dbReference type="Gene3D" id="3.30.40.10">
    <property type="entry name" value="Zinc/RING finger domain, C3HC4 (zinc finger)"/>
    <property type="match status" value="1"/>
</dbReference>
<dbReference type="AlphaFoldDB" id="A0ABD2QGE2"/>
<evidence type="ECO:0000313" key="5">
    <source>
        <dbReference type="Proteomes" id="UP001626550"/>
    </source>
</evidence>
<dbReference type="PANTHER" id="PTHR45729:SF6">
    <property type="entry name" value="RABPHILIN, ISOFORM A"/>
    <property type="match status" value="1"/>
</dbReference>
<dbReference type="InterPro" id="IPR035892">
    <property type="entry name" value="C2_domain_sf"/>
</dbReference>